<protein>
    <recommendedName>
        <fullName evidence="4">UbiA prenyltransferase family protein</fullName>
    </recommendedName>
</protein>
<feature type="transmembrane region" description="Helical" evidence="1">
    <location>
        <begin position="194"/>
        <end position="211"/>
    </location>
</feature>
<organism evidence="2 3">
    <name type="scientific">Arcicella aurantiaca</name>
    <dbReference type="NCBI Taxonomy" id="591202"/>
    <lineage>
        <taxon>Bacteria</taxon>
        <taxon>Pseudomonadati</taxon>
        <taxon>Bacteroidota</taxon>
        <taxon>Cytophagia</taxon>
        <taxon>Cytophagales</taxon>
        <taxon>Flectobacillaceae</taxon>
        <taxon>Arcicella</taxon>
    </lineage>
</organism>
<feature type="transmembrane region" description="Helical" evidence="1">
    <location>
        <begin position="27"/>
        <end position="49"/>
    </location>
</feature>
<keyword evidence="1" id="KW-0812">Transmembrane</keyword>
<evidence type="ECO:0000313" key="2">
    <source>
        <dbReference type="EMBL" id="PWK24476.1"/>
    </source>
</evidence>
<name>A0A316E339_9BACT</name>
<comment type="caution">
    <text evidence="2">The sequence shown here is derived from an EMBL/GenBank/DDBJ whole genome shotgun (WGS) entry which is preliminary data.</text>
</comment>
<proteinExistence type="predicted"/>
<evidence type="ECO:0000256" key="1">
    <source>
        <dbReference type="SAM" id="Phobius"/>
    </source>
</evidence>
<evidence type="ECO:0000313" key="3">
    <source>
        <dbReference type="Proteomes" id="UP000245489"/>
    </source>
</evidence>
<feature type="transmembrane region" description="Helical" evidence="1">
    <location>
        <begin position="154"/>
        <end position="173"/>
    </location>
</feature>
<dbReference type="EMBL" id="QGGO01000015">
    <property type="protein sequence ID" value="PWK24476.1"/>
    <property type="molecule type" value="Genomic_DNA"/>
</dbReference>
<accession>A0A316E339</accession>
<sequence length="264" mass="30740">MLSLDVVFGAMICNIMFWKLSLSNAQISTPIVSILGFSVWIIYILDRLLDNQKTSQIKTERHFFHQKHRKILTVCLFISIIFCAILLFYLPYNILILGILTTSTTAIYLYLTNRFSADNNFQHYKEPITSVVYTMGVFSTTILNSFSISNLFVGLLFLLITFQNLLLFSLSEFKKNPDCHNLASYWGTKKSHNIIILISAVVMTIAFYWIITNEFTYLSKVFFIEILMSFILLIISRFNDIFLLNDRYRWVGDGIFLLPLFIIF</sequence>
<feature type="transmembrane region" description="Helical" evidence="1">
    <location>
        <begin position="70"/>
        <end position="88"/>
    </location>
</feature>
<gene>
    <name evidence="2" type="ORF">LV89_02989</name>
</gene>
<feature type="transmembrane region" description="Helical" evidence="1">
    <location>
        <begin position="94"/>
        <end position="111"/>
    </location>
</feature>
<feature type="transmembrane region" description="Helical" evidence="1">
    <location>
        <begin position="217"/>
        <end position="235"/>
    </location>
</feature>
<dbReference type="AlphaFoldDB" id="A0A316E339"/>
<feature type="transmembrane region" description="Helical" evidence="1">
    <location>
        <begin position="131"/>
        <end position="148"/>
    </location>
</feature>
<keyword evidence="3" id="KW-1185">Reference proteome</keyword>
<dbReference type="Proteomes" id="UP000245489">
    <property type="component" value="Unassembled WGS sequence"/>
</dbReference>
<reference evidence="2 3" key="1">
    <citation type="submission" date="2018-05" db="EMBL/GenBank/DDBJ databases">
        <title>Genomic Encyclopedia of Archaeal and Bacterial Type Strains, Phase II (KMG-II): from individual species to whole genera.</title>
        <authorList>
            <person name="Goeker M."/>
        </authorList>
    </citation>
    <scope>NUCLEOTIDE SEQUENCE [LARGE SCALE GENOMIC DNA]</scope>
    <source>
        <strain evidence="2 3">DSM 22214</strain>
    </source>
</reference>
<keyword evidence="1" id="KW-0472">Membrane</keyword>
<evidence type="ECO:0008006" key="4">
    <source>
        <dbReference type="Google" id="ProtNLM"/>
    </source>
</evidence>
<keyword evidence="1" id="KW-1133">Transmembrane helix</keyword>